<dbReference type="Proteomes" id="UP000639643">
    <property type="component" value="Unassembled WGS sequence"/>
</dbReference>
<evidence type="ECO:0000313" key="2">
    <source>
        <dbReference type="EMBL" id="KAF6825387.1"/>
    </source>
</evidence>
<sequence length="447" mass="49085">MEGLSRWWQVFCLLAALLLVPGAHSRDCQGTIGILTQEDAEAVRKCRVVDGDILIAVEESQDIDLSGVEVVTGGIAAVSIPYSIRITISSSTLTTVGGALSLFEVHALRRLSLPKLETVGRWFSLYYCNNLEYLDITSLHTAQSFQIIAPKLSVLEHTEIREIKGTGPDEGIFIGASSLESVNSVFDNNIKVNRAVLEKSPKLKRVVVGFNETDVLTIDNTAFKEGPSFDVIFGGKNTRSQKMREINLSGGVASVRRDSRLQSLVAETLTARANNGTHLHLPFDQLRKAVVRDDKVLNWISNTARAEQWTEFSLVLANIPNLNLSSEYTVNNRGVTVQTWHWPKKDMVEVMVKDGTNVKEGFFTSFLEHENATTHTADQTKVKNFVLEPQNKKELDCRPFKPLFDEGVLKGKCTGTAGSTSSAHSWRVVSAGWTLAVAAAASGLLAL</sequence>
<gene>
    <name evidence="2" type="ORF">CMUS01_09846</name>
</gene>
<dbReference type="Gene3D" id="3.80.20.20">
    <property type="entry name" value="Receptor L-domain"/>
    <property type="match status" value="1"/>
</dbReference>
<protein>
    <submittedName>
        <fullName evidence="2">Uncharacterized protein</fullName>
    </submittedName>
</protein>
<dbReference type="SUPFAM" id="SSF52058">
    <property type="entry name" value="L domain-like"/>
    <property type="match status" value="1"/>
</dbReference>
<comment type="caution">
    <text evidence="2">The sequence shown here is derived from an EMBL/GenBank/DDBJ whole genome shotgun (WGS) entry which is preliminary data.</text>
</comment>
<accession>A0A8H6K5F4</accession>
<dbReference type="InterPro" id="IPR036941">
    <property type="entry name" value="Rcpt_L-dom_sf"/>
</dbReference>
<evidence type="ECO:0000256" key="1">
    <source>
        <dbReference type="SAM" id="SignalP"/>
    </source>
</evidence>
<organism evidence="2 3">
    <name type="scientific">Colletotrichum musicola</name>
    <dbReference type="NCBI Taxonomy" id="2175873"/>
    <lineage>
        <taxon>Eukaryota</taxon>
        <taxon>Fungi</taxon>
        <taxon>Dikarya</taxon>
        <taxon>Ascomycota</taxon>
        <taxon>Pezizomycotina</taxon>
        <taxon>Sordariomycetes</taxon>
        <taxon>Hypocreomycetidae</taxon>
        <taxon>Glomerellales</taxon>
        <taxon>Glomerellaceae</taxon>
        <taxon>Colletotrichum</taxon>
        <taxon>Colletotrichum orchidearum species complex</taxon>
    </lineage>
</organism>
<keyword evidence="3" id="KW-1185">Reference proteome</keyword>
<dbReference type="EMBL" id="WIGM01000432">
    <property type="protein sequence ID" value="KAF6825387.1"/>
    <property type="molecule type" value="Genomic_DNA"/>
</dbReference>
<dbReference type="OrthoDB" id="536881at2759"/>
<reference evidence="2" key="1">
    <citation type="journal article" date="2020" name="Phytopathology">
        <title>Genome Sequence Resources of Colletotrichum truncatum, C. plurivorum, C. musicola, and C. sojae: Four Species Pathogenic to Soybean (Glycine max).</title>
        <authorList>
            <person name="Rogerio F."/>
            <person name="Boufleur T.R."/>
            <person name="Ciampi-Guillardi M."/>
            <person name="Sukno S.A."/>
            <person name="Thon M.R."/>
            <person name="Massola Junior N.S."/>
            <person name="Baroncelli R."/>
        </authorList>
    </citation>
    <scope>NUCLEOTIDE SEQUENCE</scope>
    <source>
        <strain evidence="2">LFN0074</strain>
    </source>
</reference>
<keyword evidence="1" id="KW-0732">Signal</keyword>
<name>A0A8H6K5F4_9PEZI</name>
<feature type="chain" id="PRO_5034187098" evidence="1">
    <location>
        <begin position="26"/>
        <end position="447"/>
    </location>
</feature>
<dbReference type="AlphaFoldDB" id="A0A8H6K5F4"/>
<proteinExistence type="predicted"/>
<feature type="signal peptide" evidence="1">
    <location>
        <begin position="1"/>
        <end position="25"/>
    </location>
</feature>
<evidence type="ECO:0000313" key="3">
    <source>
        <dbReference type="Proteomes" id="UP000639643"/>
    </source>
</evidence>